<name>A0A7W7W7Y8_9ACTN</name>
<evidence type="ECO:0000259" key="1">
    <source>
        <dbReference type="Pfam" id="PF13021"/>
    </source>
</evidence>
<protein>
    <recommendedName>
        <fullName evidence="1">DUF3885 domain-containing protein</fullName>
    </recommendedName>
</protein>
<organism evidence="2 3">
    <name type="scientific">Streptosporangium album</name>
    <dbReference type="NCBI Taxonomy" id="47479"/>
    <lineage>
        <taxon>Bacteria</taxon>
        <taxon>Bacillati</taxon>
        <taxon>Actinomycetota</taxon>
        <taxon>Actinomycetes</taxon>
        <taxon>Streptosporangiales</taxon>
        <taxon>Streptosporangiaceae</taxon>
        <taxon>Streptosporangium</taxon>
    </lineage>
</organism>
<comment type="caution">
    <text evidence="2">The sequence shown here is derived from an EMBL/GenBank/DDBJ whole genome shotgun (WGS) entry which is preliminary data.</text>
</comment>
<dbReference type="Proteomes" id="UP000534286">
    <property type="component" value="Unassembled WGS sequence"/>
</dbReference>
<dbReference type="Pfam" id="PF13021">
    <property type="entry name" value="DUF3885"/>
    <property type="match status" value="1"/>
</dbReference>
<gene>
    <name evidence="2" type="ORF">FHR32_000829</name>
</gene>
<keyword evidence="3" id="KW-1185">Reference proteome</keyword>
<proteinExistence type="predicted"/>
<reference evidence="2 3" key="1">
    <citation type="submission" date="2020-08" db="EMBL/GenBank/DDBJ databases">
        <title>Sequencing the genomes of 1000 actinobacteria strains.</title>
        <authorList>
            <person name="Klenk H.-P."/>
        </authorList>
    </citation>
    <scope>NUCLEOTIDE SEQUENCE [LARGE SCALE GENOMIC DNA]</scope>
    <source>
        <strain evidence="2 3">DSM 43023</strain>
    </source>
</reference>
<accession>A0A7W7W7Y8</accession>
<evidence type="ECO:0000313" key="2">
    <source>
        <dbReference type="EMBL" id="MBB4936524.1"/>
    </source>
</evidence>
<evidence type="ECO:0000313" key="3">
    <source>
        <dbReference type="Proteomes" id="UP000534286"/>
    </source>
</evidence>
<dbReference type="EMBL" id="JACHJU010000001">
    <property type="protein sequence ID" value="MBB4936524.1"/>
    <property type="molecule type" value="Genomic_DNA"/>
</dbReference>
<dbReference type="AlphaFoldDB" id="A0A7W7W7Y8"/>
<feature type="domain" description="DUF3885" evidence="1">
    <location>
        <begin position="28"/>
        <end position="91"/>
    </location>
</feature>
<dbReference type="InterPro" id="IPR024976">
    <property type="entry name" value="DUF3885"/>
</dbReference>
<sequence>MQMTEISGSGWPELSVLWRRQWPECPPLAYELKNVYADRWVRFHSLPDSQRYPDDESEYAILLYRHNTVLDEFFTGQRVHIVTATYGAGEETVGISAAGDRLKAAHSDWLSRHPRGL</sequence>